<feature type="compositionally biased region" description="Low complexity" evidence="1">
    <location>
        <begin position="162"/>
        <end position="171"/>
    </location>
</feature>
<keyword evidence="3" id="KW-1185">Reference proteome</keyword>
<dbReference type="Gene3D" id="3.40.50.1820">
    <property type="entry name" value="alpha/beta hydrolase"/>
    <property type="match status" value="1"/>
</dbReference>
<organism evidence="2 3">
    <name type="scientific">Musa balbisiana</name>
    <name type="common">Banana</name>
    <dbReference type="NCBI Taxonomy" id="52838"/>
    <lineage>
        <taxon>Eukaryota</taxon>
        <taxon>Viridiplantae</taxon>
        <taxon>Streptophyta</taxon>
        <taxon>Embryophyta</taxon>
        <taxon>Tracheophyta</taxon>
        <taxon>Spermatophyta</taxon>
        <taxon>Magnoliopsida</taxon>
        <taxon>Liliopsida</taxon>
        <taxon>Zingiberales</taxon>
        <taxon>Musaceae</taxon>
        <taxon>Musa</taxon>
    </lineage>
</organism>
<dbReference type="Proteomes" id="UP000317650">
    <property type="component" value="Chromosome 4"/>
</dbReference>
<dbReference type="PANTHER" id="PTHR31934">
    <property type="entry name" value="ALPHA/BETA-HYDROLASES SUPERFAMILY PROTEIN"/>
    <property type="match status" value="1"/>
</dbReference>
<dbReference type="PANTHER" id="PTHR31934:SF6">
    <property type="entry name" value="ALPHA_BETA-HYDROLASES SUPERFAMILY PROTEIN"/>
    <property type="match status" value="1"/>
</dbReference>
<evidence type="ECO:0000313" key="2">
    <source>
        <dbReference type="EMBL" id="THU73627.1"/>
    </source>
</evidence>
<gene>
    <name evidence="2" type="ORF">C4D60_Mb04t24830</name>
</gene>
<proteinExistence type="predicted"/>
<feature type="compositionally biased region" description="Polar residues" evidence="1">
    <location>
        <begin position="152"/>
        <end position="161"/>
    </location>
</feature>
<feature type="region of interest" description="Disordered" evidence="1">
    <location>
        <begin position="146"/>
        <end position="171"/>
    </location>
</feature>
<sequence length="525" mass="58145">MEPTGRESEKSYDLGAWAIFFVQHIKEFGFSGRHGLGHCDCKIKIPYCCIISFNMFIQHMILLTMEESSSRRRESTFSLAVRDDYSTSEVQQLFTAIPALNEAASYLAHTTSYFTRCFPGSAGDVEPDEGQELMTLVSEQDTRSLYERESTVSEQVGDDNTSSSINEEMSASSVGSSSPWLSARIFQNGSSIFKDLVDRARKTVRGSADDIGWLQQATDMPPVEDGTKRFQEILESISNHGPLYFVNTKAYFSKMGLACHIARIHSEASVEKNAREIKQYIEEIFWGSRKRVLLLGHSKGGVDAAAALSLYWSDLKDKVAGLALAQSPYGGSPIASDILREGQLGDYVSLRKIMEVLICKVIKGDLQALEDLTYERRKEFLRKHSLPQELPVVSFHTEAGIVPGVLATLSPVAHAELPIITSLADGQPAKLPVVMPLGAAMAACAQLLQVRYREKSDGLVTRRDAEVPGSVVVRPEQKLDHAWMVYSSPNNDPVETDASKVCEALLTLLVEVAQKRRHEISNKDE</sequence>
<dbReference type="SUPFAM" id="SSF53474">
    <property type="entry name" value="alpha/beta-Hydrolases"/>
    <property type="match status" value="1"/>
</dbReference>
<protein>
    <submittedName>
        <fullName evidence="2">Uncharacterized protein</fullName>
    </submittedName>
</protein>
<dbReference type="InterPro" id="IPR029058">
    <property type="entry name" value="AB_hydrolase_fold"/>
</dbReference>
<evidence type="ECO:0000313" key="3">
    <source>
        <dbReference type="Proteomes" id="UP000317650"/>
    </source>
</evidence>
<name>A0A4S8KEK1_MUSBA</name>
<dbReference type="AlphaFoldDB" id="A0A4S8KEK1"/>
<dbReference type="EMBL" id="PYDT01000001">
    <property type="protein sequence ID" value="THU73627.1"/>
    <property type="molecule type" value="Genomic_DNA"/>
</dbReference>
<evidence type="ECO:0000256" key="1">
    <source>
        <dbReference type="SAM" id="MobiDB-lite"/>
    </source>
</evidence>
<reference evidence="2 3" key="1">
    <citation type="journal article" date="2019" name="Nat. Plants">
        <title>Genome sequencing of Musa balbisiana reveals subgenome evolution and function divergence in polyploid bananas.</title>
        <authorList>
            <person name="Yao X."/>
        </authorList>
    </citation>
    <scope>NUCLEOTIDE SEQUENCE [LARGE SCALE GENOMIC DNA]</scope>
    <source>
        <strain evidence="3">cv. DH-PKW</strain>
        <tissue evidence="2">Leaves</tissue>
    </source>
</reference>
<accession>A0A4S8KEK1</accession>
<comment type="caution">
    <text evidence="2">The sequence shown here is derived from an EMBL/GenBank/DDBJ whole genome shotgun (WGS) entry which is preliminary data.</text>
</comment>